<feature type="chain" id="PRO_5012137006" evidence="1">
    <location>
        <begin position="25"/>
        <end position="1290"/>
    </location>
</feature>
<keyword evidence="1" id="KW-0732">Signal</keyword>
<evidence type="ECO:0000259" key="2">
    <source>
        <dbReference type="Pfam" id="PF19404"/>
    </source>
</evidence>
<accession>A0A1K1SYH1</accession>
<keyword evidence="6" id="KW-1185">Reference proteome</keyword>
<feature type="domain" description="DUF5977" evidence="2">
    <location>
        <begin position="1063"/>
        <end position="1128"/>
    </location>
</feature>
<reference evidence="4 6" key="2">
    <citation type="submission" date="2023-11" db="EMBL/GenBank/DDBJ databases">
        <title>MicrobeMod: A computational toolkit for identifying prokaryotic methylation and restriction-modification with nanopore sequencing.</title>
        <authorList>
            <person name="Crits-Christoph A."/>
            <person name="Kang S.C."/>
            <person name="Lee H."/>
            <person name="Ostrov N."/>
        </authorList>
    </citation>
    <scope>NUCLEOTIDE SEQUENCE [LARGE SCALE GENOMIC DNA]</scope>
    <source>
        <strain evidence="4 6">ATCC 23090</strain>
    </source>
</reference>
<dbReference type="Pfam" id="PF19404">
    <property type="entry name" value="DUF5977"/>
    <property type="match status" value="2"/>
</dbReference>
<dbReference type="InterPro" id="IPR046020">
    <property type="entry name" value="DUF5977"/>
</dbReference>
<feature type="signal peptide" evidence="1">
    <location>
        <begin position="1"/>
        <end position="24"/>
    </location>
</feature>
<evidence type="ECO:0000256" key="1">
    <source>
        <dbReference type="SAM" id="SignalP"/>
    </source>
</evidence>
<dbReference type="EMBL" id="FPIZ01000040">
    <property type="protein sequence ID" value="SFW89378.1"/>
    <property type="molecule type" value="Genomic_DNA"/>
</dbReference>
<feature type="domain" description="DUF5977" evidence="2">
    <location>
        <begin position="1131"/>
        <end position="1193"/>
    </location>
</feature>
<name>A0A1K1SYH1_9BACT</name>
<evidence type="ECO:0000313" key="6">
    <source>
        <dbReference type="Proteomes" id="UP001326715"/>
    </source>
</evidence>
<reference evidence="3 5" key="1">
    <citation type="submission" date="2016-11" db="EMBL/GenBank/DDBJ databases">
        <authorList>
            <person name="Jaros S."/>
            <person name="Januszkiewicz K."/>
            <person name="Wedrychowicz H."/>
        </authorList>
    </citation>
    <scope>NUCLEOTIDE SEQUENCE [LARGE SCALE GENOMIC DNA]</scope>
    <source>
        <strain evidence="3 5">DSM 784</strain>
    </source>
</reference>
<evidence type="ECO:0000313" key="4">
    <source>
        <dbReference type="EMBL" id="WQG90436.1"/>
    </source>
</evidence>
<gene>
    <name evidence="3" type="ORF">SAMN05661012_06420</name>
    <name evidence="4" type="ORF">SR876_02935</name>
</gene>
<protein>
    <submittedName>
        <fullName evidence="4">DUF5977 domain-containing protein</fullName>
    </submittedName>
</protein>
<dbReference type="Proteomes" id="UP000183788">
    <property type="component" value="Unassembled WGS sequence"/>
</dbReference>
<organism evidence="3 5">
    <name type="scientific">Chitinophaga sancti</name>
    <dbReference type="NCBI Taxonomy" id="1004"/>
    <lineage>
        <taxon>Bacteria</taxon>
        <taxon>Pseudomonadati</taxon>
        <taxon>Bacteroidota</taxon>
        <taxon>Chitinophagia</taxon>
        <taxon>Chitinophagales</taxon>
        <taxon>Chitinophagaceae</taxon>
        <taxon>Chitinophaga</taxon>
    </lineage>
</organism>
<dbReference type="STRING" id="1004.SAMN05661012_06420"/>
<sequence>MRKVFLSLYLSLAGIGLFRTSAQTDVPSERKNFTAITPNTFAFSKVNNIPTSYFTGQIKPSIPLYEKQMSVLKFSLTMDFIGGNGIKVDDPGSNIGRGWMLNTGGIIIRNIKGVPDDYLNVTQTPGTGAVDTKYDGMAYTPGLMQMSNTDATTSNTLVPYYYMLGIGDNEHDIFEYNFPGHSGKFYIGKDRQILTTDSTKIKIIPDFSGTMAGGTLASFTIIDEAGIKYTFSTPEISKNFAQDASIQPGIFCNKAFASAWMLTKIEVPGTQESIVFNYRQSDYSSVNGVAEFFRYARRTKAYDAALNYSNYVYGPNTMLYNTTSNHLDIQTIRFSDSTKINFDYLYSSKILPDDVIRDIEIVSDQKERIKKYAFNYSFWDSGPTRYRYINYNQSWPWYNITWTPDRTRIHLESIYQLGNADEVMPMAAFKYYLSDAVNETALYGYNDIDYWGYHNGKNNADYLLEIPSHGYAAANRAPDINYATMGALKQIYYATGGSEEFEYELNDKFDGSVNRIMGGIRLKKRYLHDAVDSKNDIIKTYNYVETSGRSSGFLGDVPVYTYQIPHYTAGFPGNTPSWDYVDTISVSSAINPLSSVEGSSVGYRRVEEVFANGTGTNGKIVYEYSDLSYATIWPSQDYYPYTPVERPTWALGLPLVTSVYNAAGLVVKRTINQYNITQSYYSTENYRSLYIAKKATTDIATPVYTFRNYYPLMGRADLIQTRELEYADNDTTQVLEKTTRYQYNSLYHTVVRSSTANSMKDSIINLIRYPYDYSLGTGSFTAGMMDQNIYAVPIAKETYKKIGTQTYLTNAQLTTFTNLGNGLYRPAIAYNAALSAPVATTESFTNTVLLDSKFNYKQQVAYLNYDANGQLLSLNTKQHQLQAVLYDKHNNTVAIAANATTGEIAFTSFEPEENNTAGWVYNSATVSNTSAKTGYSYIGEVTSPVLSSGNYKVRFWAKGSGSISVNGTAVAVSSTWSFYTVVLNSITSVYINSNGASIDDIAISPVNSTFATYSYKEPTGMTSQSDDIGTMNKFVYDGFNRLSVVKDRDENIRKQHEYKTSAYLNNSLSVTYSVYFCSNGGKPGAPVTYTVPANIYASLLSQADADAKAAMDTTLNALSYVNAHSVCIPLYRNDAQSGYFMKQGCASGYGTYVLYTVPKDSILSEISVDDANAKAKAALAIVGQNYVNAVGTCRTAITLSYSNEITNDNYHVKLVSRTDANLTYDFTVGYGQGALGSVITGTYEIVVYVPSGTTNTYNFSAGCGGNVGSGTQIDFPSVDIKTGCATITIY</sequence>
<dbReference type="EMBL" id="CP140154">
    <property type="protein sequence ID" value="WQG90436.1"/>
    <property type="molecule type" value="Genomic_DNA"/>
</dbReference>
<proteinExistence type="predicted"/>
<dbReference type="RefSeq" id="WP_072366285.1">
    <property type="nucleotide sequence ID" value="NZ_CP139972.1"/>
</dbReference>
<dbReference type="OrthoDB" id="680656at2"/>
<evidence type="ECO:0000313" key="3">
    <source>
        <dbReference type="EMBL" id="SFW89378.1"/>
    </source>
</evidence>
<dbReference type="Proteomes" id="UP001326715">
    <property type="component" value="Chromosome"/>
</dbReference>
<evidence type="ECO:0000313" key="5">
    <source>
        <dbReference type="Proteomes" id="UP000183788"/>
    </source>
</evidence>